<dbReference type="OrthoDB" id="3354680at2759"/>
<dbReference type="Proteomes" id="UP000248340">
    <property type="component" value="Unassembled WGS sequence"/>
</dbReference>
<protein>
    <submittedName>
        <fullName evidence="1">Uncharacterized protein</fullName>
    </submittedName>
</protein>
<sequence length="247" mass="27205">MLPTMSARLIPRLPFFHALCYSSSTAAVRPEFLNSLSSSYVNPRQHIIGTDGITQTIPASAVAGISDERVLALFTSGFFGGFVFAPEWLLLTAAGGRILPVEYTGLTRETHTAPTLWRQAHVSDSQLHPVGTCFFGTFIILDKHIATESEVTTTGPRASWVDYGFGSDESSFAGCHRFQITRIEGKGRSKGNTDLTAENKVQIELQSFQCNPQKNVPFGSEILKQFHYQYARLLFANGIQSVLLRKA</sequence>
<organism evidence="1 2">
    <name type="scientific">Aspergillus uvarum CBS 121591</name>
    <dbReference type="NCBI Taxonomy" id="1448315"/>
    <lineage>
        <taxon>Eukaryota</taxon>
        <taxon>Fungi</taxon>
        <taxon>Dikarya</taxon>
        <taxon>Ascomycota</taxon>
        <taxon>Pezizomycotina</taxon>
        <taxon>Eurotiomycetes</taxon>
        <taxon>Eurotiomycetidae</taxon>
        <taxon>Eurotiales</taxon>
        <taxon>Aspergillaceae</taxon>
        <taxon>Aspergillus</taxon>
        <taxon>Aspergillus subgen. Circumdati</taxon>
    </lineage>
</organism>
<name>A0A319D8K4_9EURO</name>
<gene>
    <name evidence="1" type="ORF">BO82DRAFT_387398</name>
</gene>
<dbReference type="RefSeq" id="XP_025486492.1">
    <property type="nucleotide sequence ID" value="XM_025638309.1"/>
</dbReference>
<evidence type="ECO:0000313" key="1">
    <source>
        <dbReference type="EMBL" id="PYH76292.1"/>
    </source>
</evidence>
<dbReference type="EMBL" id="KZ821761">
    <property type="protein sequence ID" value="PYH76292.1"/>
    <property type="molecule type" value="Genomic_DNA"/>
</dbReference>
<dbReference type="GeneID" id="37141051"/>
<keyword evidence="2" id="KW-1185">Reference proteome</keyword>
<accession>A0A319D8K4</accession>
<proteinExistence type="predicted"/>
<dbReference type="VEuPathDB" id="FungiDB:BO82DRAFT_387398"/>
<dbReference type="AlphaFoldDB" id="A0A319D8K4"/>
<evidence type="ECO:0000313" key="2">
    <source>
        <dbReference type="Proteomes" id="UP000248340"/>
    </source>
</evidence>
<reference evidence="1 2" key="1">
    <citation type="submission" date="2016-12" db="EMBL/GenBank/DDBJ databases">
        <title>The genomes of Aspergillus section Nigri reveals drivers in fungal speciation.</title>
        <authorList>
            <consortium name="DOE Joint Genome Institute"/>
            <person name="Vesth T.C."/>
            <person name="Nybo J."/>
            <person name="Theobald S."/>
            <person name="Brandl J."/>
            <person name="Frisvad J.C."/>
            <person name="Nielsen K.F."/>
            <person name="Lyhne E.K."/>
            <person name="Kogle M.E."/>
            <person name="Kuo A."/>
            <person name="Riley R."/>
            <person name="Clum A."/>
            <person name="Nolan M."/>
            <person name="Lipzen A."/>
            <person name="Salamov A."/>
            <person name="Henrissat B."/>
            <person name="Wiebenga A."/>
            <person name="De Vries R.P."/>
            <person name="Grigoriev I.V."/>
            <person name="Mortensen U.H."/>
            <person name="Andersen M.R."/>
            <person name="Baker S.E."/>
        </authorList>
    </citation>
    <scope>NUCLEOTIDE SEQUENCE [LARGE SCALE GENOMIC DNA]</scope>
    <source>
        <strain evidence="1 2">CBS 121591</strain>
    </source>
</reference>